<keyword evidence="3" id="KW-1185">Reference proteome</keyword>
<dbReference type="HOGENOM" id="CLU_847444_0_0_1"/>
<protein>
    <submittedName>
        <fullName evidence="2">Uncharacterized protein</fullName>
    </submittedName>
</protein>
<feature type="region of interest" description="Disordered" evidence="1">
    <location>
        <begin position="1"/>
        <end position="36"/>
    </location>
</feature>
<evidence type="ECO:0000256" key="1">
    <source>
        <dbReference type="SAM" id="MobiDB-lite"/>
    </source>
</evidence>
<dbReference type="RefSeq" id="XP_008088873.1">
    <property type="nucleotide sequence ID" value="XM_008090682.1"/>
</dbReference>
<name>S3CFX6_GLAL2</name>
<organism evidence="2 3">
    <name type="scientific">Glarea lozoyensis (strain ATCC 20868 / MF5171)</name>
    <dbReference type="NCBI Taxonomy" id="1116229"/>
    <lineage>
        <taxon>Eukaryota</taxon>
        <taxon>Fungi</taxon>
        <taxon>Dikarya</taxon>
        <taxon>Ascomycota</taxon>
        <taxon>Pezizomycotina</taxon>
        <taxon>Leotiomycetes</taxon>
        <taxon>Helotiales</taxon>
        <taxon>Helotiaceae</taxon>
        <taxon>Glarea</taxon>
    </lineage>
</organism>
<dbReference type="AlphaFoldDB" id="S3CFX6"/>
<dbReference type="EMBL" id="KE145373">
    <property type="protein sequence ID" value="EPE24785.1"/>
    <property type="molecule type" value="Genomic_DNA"/>
</dbReference>
<reference evidence="2 3" key="1">
    <citation type="journal article" date="2013" name="BMC Genomics">
        <title>Genomics-driven discovery of the pneumocandin biosynthetic gene cluster in the fungus Glarea lozoyensis.</title>
        <authorList>
            <person name="Chen L."/>
            <person name="Yue Q."/>
            <person name="Zhang X."/>
            <person name="Xiang M."/>
            <person name="Wang C."/>
            <person name="Li S."/>
            <person name="Che Y."/>
            <person name="Ortiz-Lopez F.J."/>
            <person name="Bills G.F."/>
            <person name="Liu X."/>
            <person name="An Z."/>
        </authorList>
    </citation>
    <scope>NUCLEOTIDE SEQUENCE [LARGE SCALE GENOMIC DNA]</scope>
    <source>
        <strain evidence="3">ATCC 20868 / MF5171</strain>
    </source>
</reference>
<dbReference type="Proteomes" id="UP000016922">
    <property type="component" value="Unassembled WGS sequence"/>
</dbReference>
<dbReference type="InterPro" id="IPR044925">
    <property type="entry name" value="His-Me_finger_sf"/>
</dbReference>
<evidence type="ECO:0000313" key="3">
    <source>
        <dbReference type="Proteomes" id="UP000016922"/>
    </source>
</evidence>
<dbReference type="SUPFAM" id="SSF54060">
    <property type="entry name" value="His-Me finger endonucleases"/>
    <property type="match status" value="1"/>
</dbReference>
<dbReference type="KEGG" id="glz:GLAREA_08638"/>
<sequence length="328" mass="36546">MPTRKPLAPKLGTKRRRNDENDDDTGDALLLPPLAPPIDPRARAERLVKAEMDKWIVALDTNNILLGPLGGDGTQLKMPIWHPDGRVLTWSKLAEELLYSCVPVLDTRFYKYNGIYTLLTAKKMASKIAECNAPQGPENCWMLPGRATDTAGYVIKKVNSHGEGNKWGVHRQVTTIPRSDRRANRYRILYYLKNPMDIGRAHGLEIAHRCRAGRFNHAAGVSIACVNPNHLLLTTHAINLFTINVPMGVRNCARTSQSVCGWMRLGRGCCAGIWFVSQLFVPPEEDVGDRILLPRLLLYVAFALVLKSVNNCLLGLPMAYFYPLGGAH</sequence>
<evidence type="ECO:0000313" key="2">
    <source>
        <dbReference type="EMBL" id="EPE24785.1"/>
    </source>
</evidence>
<dbReference type="OrthoDB" id="10473788at2759"/>
<proteinExistence type="predicted"/>
<accession>S3CFX6</accession>
<dbReference type="GeneID" id="19467686"/>
<gene>
    <name evidence="2" type="ORF">GLAREA_08638</name>
</gene>